<evidence type="ECO:0000313" key="9">
    <source>
        <dbReference type="Proteomes" id="UP000327013"/>
    </source>
</evidence>
<evidence type="ECO:0000256" key="5">
    <source>
        <dbReference type="PIRNR" id="PIRNR017811"/>
    </source>
</evidence>
<dbReference type="Proteomes" id="UP000327013">
    <property type="component" value="Chromosome 1"/>
</dbReference>
<keyword evidence="9" id="KW-1185">Reference proteome</keyword>
<dbReference type="GO" id="GO:0005654">
    <property type="term" value="C:nucleoplasm"/>
    <property type="evidence" value="ECO:0007669"/>
    <property type="project" value="UniProtKB-SubCell"/>
</dbReference>
<organism evidence="8 9">
    <name type="scientific">Carpinus fangiana</name>
    <dbReference type="NCBI Taxonomy" id="176857"/>
    <lineage>
        <taxon>Eukaryota</taxon>
        <taxon>Viridiplantae</taxon>
        <taxon>Streptophyta</taxon>
        <taxon>Embryophyta</taxon>
        <taxon>Tracheophyta</taxon>
        <taxon>Spermatophyta</taxon>
        <taxon>Magnoliopsida</taxon>
        <taxon>eudicotyledons</taxon>
        <taxon>Gunneridae</taxon>
        <taxon>Pentapetalae</taxon>
        <taxon>rosids</taxon>
        <taxon>fabids</taxon>
        <taxon>Fagales</taxon>
        <taxon>Betulaceae</taxon>
        <taxon>Carpinus</taxon>
    </lineage>
</organism>
<evidence type="ECO:0000259" key="7">
    <source>
        <dbReference type="Pfam" id="PF02234"/>
    </source>
</evidence>
<reference evidence="8 9" key="1">
    <citation type="submission" date="2019-06" db="EMBL/GenBank/DDBJ databases">
        <title>A chromosomal-level reference genome of Carpinus fangiana (Coryloideae, Betulaceae).</title>
        <authorList>
            <person name="Yang X."/>
            <person name="Wang Z."/>
            <person name="Zhang L."/>
            <person name="Hao G."/>
            <person name="Liu J."/>
            <person name="Yang Y."/>
        </authorList>
    </citation>
    <scope>NUCLEOTIDE SEQUENCE [LARGE SCALE GENOMIC DNA]</scope>
    <source>
        <strain evidence="8">Cfa_2016G</strain>
        <tissue evidence="8">Leaf</tissue>
    </source>
</reference>
<accession>A0A5N6QK03</accession>
<evidence type="ECO:0000313" key="8">
    <source>
        <dbReference type="EMBL" id="KAE7999596.1"/>
    </source>
</evidence>
<evidence type="ECO:0000256" key="1">
    <source>
        <dbReference type="ARBA" id="ARBA00004642"/>
    </source>
</evidence>
<dbReference type="PIRSF" id="PIRSF017811">
    <property type="entry name" value="CDK_inhib_pln"/>
    <property type="match status" value="1"/>
</dbReference>
<dbReference type="Pfam" id="PF02234">
    <property type="entry name" value="CDI"/>
    <property type="match status" value="1"/>
</dbReference>
<comment type="similarity">
    <text evidence="2 5">Belongs to the CDI family. ICK/KRP subfamily.</text>
</comment>
<feature type="compositionally biased region" description="Polar residues" evidence="6">
    <location>
        <begin position="51"/>
        <end position="61"/>
    </location>
</feature>
<feature type="region of interest" description="Disordered" evidence="6">
    <location>
        <begin position="25"/>
        <end position="176"/>
    </location>
</feature>
<evidence type="ECO:0000256" key="2">
    <source>
        <dbReference type="ARBA" id="ARBA00010274"/>
    </source>
</evidence>
<feature type="domain" description="Cyclin-dependent kinase inhibitor" evidence="7">
    <location>
        <begin position="172"/>
        <end position="215"/>
    </location>
</feature>
<evidence type="ECO:0000256" key="6">
    <source>
        <dbReference type="SAM" id="MobiDB-lite"/>
    </source>
</evidence>
<proteinExistence type="inferred from homology"/>
<evidence type="ECO:0000256" key="3">
    <source>
        <dbReference type="ARBA" id="ARBA00023013"/>
    </source>
</evidence>
<dbReference type="GO" id="GO:0004861">
    <property type="term" value="F:cyclin-dependent protein serine/threonine kinase inhibitor activity"/>
    <property type="evidence" value="ECO:0007669"/>
    <property type="project" value="UniProtKB-UniRule"/>
</dbReference>
<evidence type="ECO:0000256" key="4">
    <source>
        <dbReference type="ARBA" id="ARBA00023306"/>
    </source>
</evidence>
<dbReference type="InterPro" id="IPR003175">
    <property type="entry name" value="CDI_dom"/>
</dbReference>
<keyword evidence="3 5" id="KW-0649">Protein kinase inhibitor</keyword>
<dbReference type="InterPro" id="IPR044898">
    <property type="entry name" value="CDI_dom_sf"/>
</dbReference>
<dbReference type="EMBL" id="CM017321">
    <property type="protein sequence ID" value="KAE7999596.1"/>
    <property type="molecule type" value="Genomic_DNA"/>
</dbReference>
<gene>
    <name evidence="8" type="ORF">FH972_004004</name>
</gene>
<dbReference type="GO" id="GO:0051726">
    <property type="term" value="P:regulation of cell cycle"/>
    <property type="evidence" value="ECO:0007669"/>
    <property type="project" value="InterPro"/>
</dbReference>
<dbReference type="PANTHER" id="PTHR46776">
    <property type="entry name" value="CYCLIN-DEPENDENT KINASE INHIBITOR 4-RELATED"/>
    <property type="match status" value="1"/>
</dbReference>
<feature type="compositionally biased region" description="Low complexity" evidence="6">
    <location>
        <begin position="92"/>
        <end position="103"/>
    </location>
</feature>
<sequence length="217" mass="24412">MVRKCREIAVMEVAPVGVKTRARAPLDMGAASSATKTKKRKLNTARELKVSSPTSSSSCIQLRSRRGLKITPETTEERRYSSPSSDHDTATSCCSSNGSSSLLSEEEERSEFVDLQEGNAEVETSTYSCRRERRETTPSSELRAESDDLDSTARPTEANSSCRSAAEKKQKPTQSEIEEFFADAEKDMQKRFMEKYNYDIVNDVPLEGRYEWVRLEP</sequence>
<keyword evidence="4" id="KW-0131">Cell cycle</keyword>
<feature type="compositionally biased region" description="Basic and acidic residues" evidence="6">
    <location>
        <begin position="129"/>
        <end position="146"/>
    </location>
</feature>
<feature type="compositionally biased region" description="Polar residues" evidence="6">
    <location>
        <begin position="153"/>
        <end position="163"/>
    </location>
</feature>
<dbReference type="Gene3D" id="4.10.365.10">
    <property type="entry name" value="p27"/>
    <property type="match status" value="1"/>
</dbReference>
<dbReference type="InterPro" id="IPR044275">
    <property type="entry name" value="KRP"/>
</dbReference>
<dbReference type="OrthoDB" id="6373236at2759"/>
<feature type="compositionally biased region" description="Basic and acidic residues" evidence="6">
    <location>
        <begin position="75"/>
        <end position="89"/>
    </location>
</feature>
<dbReference type="AlphaFoldDB" id="A0A5N6QK03"/>
<comment type="subcellular location">
    <subcellularLocation>
        <location evidence="1">Nucleus</location>
        <location evidence="1">Nucleoplasm</location>
    </subcellularLocation>
</comment>
<name>A0A5N6QK03_9ROSI</name>
<protein>
    <recommendedName>
        <fullName evidence="5">Cyclin-dependent kinase inhibitor</fullName>
    </recommendedName>
</protein>